<accession>A0ABV1KCR9</accession>
<comment type="caution">
    <text evidence="4">The sequence shown here is derived from an EMBL/GenBank/DDBJ whole genome shotgun (WGS) entry which is preliminary data.</text>
</comment>
<dbReference type="RefSeq" id="WP_349299166.1">
    <property type="nucleotide sequence ID" value="NZ_JBEDNQ010000006.1"/>
</dbReference>
<feature type="transmembrane region" description="Helical" evidence="2">
    <location>
        <begin position="47"/>
        <end position="74"/>
    </location>
</feature>
<keyword evidence="2" id="KW-1133">Transmembrane helix</keyword>
<evidence type="ECO:0000313" key="4">
    <source>
        <dbReference type="EMBL" id="MEQ3552099.1"/>
    </source>
</evidence>
<dbReference type="EMBL" id="JBEDNQ010000006">
    <property type="protein sequence ID" value="MEQ3552099.1"/>
    <property type="molecule type" value="Genomic_DNA"/>
</dbReference>
<reference evidence="4 5" key="1">
    <citation type="submission" date="2024-03" db="EMBL/GenBank/DDBJ databases">
        <title>Draft genome sequence of Pseudonocardia nematodicida JCM 31783.</title>
        <authorList>
            <person name="Butdee W."/>
            <person name="Duangmal K."/>
        </authorList>
    </citation>
    <scope>NUCLEOTIDE SEQUENCE [LARGE SCALE GENOMIC DNA]</scope>
    <source>
        <strain evidence="4 5">JCM 31783</strain>
    </source>
</reference>
<evidence type="ECO:0000259" key="3">
    <source>
        <dbReference type="Pfam" id="PF23636"/>
    </source>
</evidence>
<feature type="compositionally biased region" description="Basic and acidic residues" evidence="1">
    <location>
        <begin position="10"/>
        <end position="38"/>
    </location>
</feature>
<evidence type="ECO:0000256" key="2">
    <source>
        <dbReference type="SAM" id="Phobius"/>
    </source>
</evidence>
<keyword evidence="2" id="KW-0472">Membrane</keyword>
<feature type="domain" description="DUF7144" evidence="3">
    <location>
        <begin position="50"/>
        <end position="163"/>
    </location>
</feature>
<feature type="transmembrane region" description="Helical" evidence="2">
    <location>
        <begin position="118"/>
        <end position="137"/>
    </location>
</feature>
<evidence type="ECO:0000256" key="1">
    <source>
        <dbReference type="SAM" id="MobiDB-lite"/>
    </source>
</evidence>
<organism evidence="4 5">
    <name type="scientific">Pseudonocardia nematodicida</name>
    <dbReference type="NCBI Taxonomy" id="1206997"/>
    <lineage>
        <taxon>Bacteria</taxon>
        <taxon>Bacillati</taxon>
        <taxon>Actinomycetota</taxon>
        <taxon>Actinomycetes</taxon>
        <taxon>Pseudonocardiales</taxon>
        <taxon>Pseudonocardiaceae</taxon>
        <taxon>Pseudonocardia</taxon>
    </lineage>
</organism>
<feature type="transmembrane region" description="Helical" evidence="2">
    <location>
        <begin position="94"/>
        <end position="113"/>
    </location>
</feature>
<evidence type="ECO:0000313" key="5">
    <source>
        <dbReference type="Proteomes" id="UP001494902"/>
    </source>
</evidence>
<name>A0ABV1KCR9_9PSEU</name>
<protein>
    <recommendedName>
        <fullName evidence="3">DUF7144 domain-containing protein</fullName>
    </recommendedName>
</protein>
<feature type="transmembrane region" description="Helical" evidence="2">
    <location>
        <begin position="143"/>
        <end position="161"/>
    </location>
</feature>
<dbReference type="Proteomes" id="UP001494902">
    <property type="component" value="Unassembled WGS sequence"/>
</dbReference>
<keyword evidence="2" id="KW-0812">Transmembrane</keyword>
<gene>
    <name evidence="4" type="ORF">WIS52_16620</name>
</gene>
<sequence length="173" mass="18719">MTGPSSTERSATDRDATDRDPIDRDPIDRDPGAHHVRTDTSGPPSAWVGWIWFAGVMVIMLGLFNLVYGLTAVLHDELFAVIPGGVLLFDLTTWGWVHAILGIAQIAVGAGILRGMRWALVLGVVLAVLNGVAQLIVLPYYPFWALIVIAVDCLVIYAIVVHGGELRRALRGV</sequence>
<dbReference type="InterPro" id="IPR055568">
    <property type="entry name" value="DUF7144"/>
</dbReference>
<proteinExistence type="predicted"/>
<dbReference type="Pfam" id="PF23636">
    <property type="entry name" value="DUF7144"/>
    <property type="match status" value="1"/>
</dbReference>
<keyword evidence="5" id="KW-1185">Reference proteome</keyword>
<feature type="region of interest" description="Disordered" evidence="1">
    <location>
        <begin position="1"/>
        <end position="42"/>
    </location>
</feature>